<feature type="active site" evidence="9">
    <location>
        <position position="44"/>
    </location>
</feature>
<protein>
    <recommendedName>
        <fullName evidence="8">Carbamoyltransferase HypF</fullName>
        <ecNumber evidence="8">6.2.-.-</ecNumber>
    </recommendedName>
</protein>
<dbReference type="InterPro" id="IPR041440">
    <property type="entry name" value="HypF_C"/>
</dbReference>
<dbReference type="GO" id="GO:0003998">
    <property type="term" value="F:acylphosphatase activity"/>
    <property type="evidence" value="ECO:0007669"/>
    <property type="project" value="UniProtKB-EC"/>
</dbReference>
<dbReference type="Gene3D" id="3.30.420.40">
    <property type="match status" value="1"/>
</dbReference>
<dbReference type="PANTHER" id="PTHR42959:SF1">
    <property type="entry name" value="CARBAMOYLTRANSFERASE HYPF"/>
    <property type="match status" value="1"/>
</dbReference>
<dbReference type="Pfam" id="PF17788">
    <property type="entry name" value="HypF_C"/>
    <property type="match status" value="1"/>
</dbReference>
<dbReference type="GO" id="GO:0016874">
    <property type="term" value="F:ligase activity"/>
    <property type="evidence" value="ECO:0007669"/>
    <property type="project" value="UniProtKB-UniRule"/>
</dbReference>
<dbReference type="InterPro" id="IPR011125">
    <property type="entry name" value="Znf_HypF"/>
</dbReference>
<dbReference type="GO" id="GO:0016743">
    <property type="term" value="F:carboxyl- or carbamoyltransferase activity"/>
    <property type="evidence" value="ECO:0007669"/>
    <property type="project" value="UniProtKB-UniRule"/>
</dbReference>
<keyword evidence="4" id="KW-0479">Metal-binding</keyword>
<dbReference type="InterPro" id="IPR051060">
    <property type="entry name" value="Carbamoyltrans_HypF-like"/>
</dbReference>
<name>A0A917NBY4_9GAMM</name>
<evidence type="ECO:0000256" key="4">
    <source>
        <dbReference type="ARBA" id="ARBA00022723"/>
    </source>
</evidence>
<keyword evidence="9" id="KW-0378">Hydrolase</keyword>
<comment type="catalytic activity">
    <reaction evidence="7 8">
        <text>C-terminal L-cysteinyl-[HypE protein] + carbamoyl phosphate + ATP + H2O = C-terminal S-carboxamide-L-cysteinyl-[HypE protein] + AMP + phosphate + diphosphate + H(+)</text>
        <dbReference type="Rhea" id="RHEA:55636"/>
        <dbReference type="Rhea" id="RHEA-COMP:14247"/>
        <dbReference type="Rhea" id="RHEA-COMP:14392"/>
        <dbReference type="ChEBI" id="CHEBI:15377"/>
        <dbReference type="ChEBI" id="CHEBI:15378"/>
        <dbReference type="ChEBI" id="CHEBI:30616"/>
        <dbReference type="ChEBI" id="CHEBI:33019"/>
        <dbReference type="ChEBI" id="CHEBI:43474"/>
        <dbReference type="ChEBI" id="CHEBI:58228"/>
        <dbReference type="ChEBI" id="CHEBI:76913"/>
        <dbReference type="ChEBI" id="CHEBI:139126"/>
        <dbReference type="ChEBI" id="CHEBI:456215"/>
    </reaction>
</comment>
<reference evidence="12" key="2">
    <citation type="submission" date="2020-09" db="EMBL/GenBank/DDBJ databases">
        <authorList>
            <person name="Sun Q."/>
            <person name="Ohkuma M."/>
        </authorList>
    </citation>
    <scope>NUCLEOTIDE SEQUENCE</scope>
    <source>
        <strain evidence="12">JCM 30804</strain>
    </source>
</reference>
<dbReference type="InterPro" id="IPR001792">
    <property type="entry name" value="Acylphosphatase-like_dom"/>
</dbReference>
<dbReference type="InterPro" id="IPR017945">
    <property type="entry name" value="DHBP_synth_RibB-like_a/b_dom"/>
</dbReference>
<evidence type="ECO:0000313" key="12">
    <source>
        <dbReference type="EMBL" id="GGI87042.1"/>
    </source>
</evidence>
<reference evidence="12" key="1">
    <citation type="journal article" date="2014" name="Int. J. Syst. Evol. Microbiol.">
        <title>Complete genome sequence of Corynebacterium casei LMG S-19264T (=DSM 44701T), isolated from a smear-ripened cheese.</title>
        <authorList>
            <consortium name="US DOE Joint Genome Institute (JGI-PGF)"/>
            <person name="Walter F."/>
            <person name="Albersmeier A."/>
            <person name="Kalinowski J."/>
            <person name="Ruckert C."/>
        </authorList>
    </citation>
    <scope>NUCLEOTIDE SEQUENCE</scope>
    <source>
        <strain evidence="12">JCM 30804</strain>
    </source>
</reference>
<dbReference type="EMBL" id="BMPZ01000007">
    <property type="protein sequence ID" value="GGI87042.1"/>
    <property type="molecule type" value="Genomic_DNA"/>
</dbReference>
<dbReference type="PROSITE" id="PS51163">
    <property type="entry name" value="YRDC"/>
    <property type="match status" value="1"/>
</dbReference>
<dbReference type="PROSITE" id="PS51160">
    <property type="entry name" value="ACYLPHOSPHATASE_3"/>
    <property type="match status" value="1"/>
</dbReference>
<feature type="domain" description="Acylphosphatase-like" evidence="10">
    <location>
        <begin position="11"/>
        <end position="98"/>
    </location>
</feature>
<accession>A0A917NBY4</accession>
<dbReference type="AlphaFoldDB" id="A0A917NBY4"/>
<dbReference type="InterPro" id="IPR036046">
    <property type="entry name" value="Acylphosphatase-like_dom_sf"/>
</dbReference>
<keyword evidence="3" id="KW-0436">Ligase</keyword>
<dbReference type="EC" id="6.2.-.-" evidence="8"/>
<dbReference type="GO" id="GO:0051604">
    <property type="term" value="P:protein maturation"/>
    <property type="evidence" value="ECO:0007669"/>
    <property type="project" value="TreeGrafter"/>
</dbReference>
<dbReference type="Gene3D" id="3.30.420.360">
    <property type="match status" value="1"/>
</dbReference>
<dbReference type="InterPro" id="IPR055128">
    <property type="entry name" value="HypF_C_2"/>
</dbReference>
<comment type="function">
    <text evidence="8">Involved in the maturation of [NiFe] hydrogenases. Along with HypE, it catalyzes the synthesis of the CN ligands of the active site iron of [NiFe]-hydrogenases. HypF functions as a carbamoyl transferase using carbamoylphosphate as a substrate and transferring the carboxamido moiety in an ATP-dependent reaction to the thiolate of the C-terminal cysteine of HypE yielding a protein-S-carboxamide.</text>
</comment>
<dbReference type="InterPro" id="IPR017968">
    <property type="entry name" value="Acylphosphatase_CS"/>
</dbReference>
<dbReference type="InterPro" id="IPR006070">
    <property type="entry name" value="Sua5-like_dom"/>
</dbReference>
<sequence>MSNQAISNSIRTRIKVTGIVQGVGFRPYVYRHATELALQGSVLNNQQGVTIELQGPEGVVAQFIDILRTTPPPLARVDAIDITPLTFDPNDNQFTIIQSEGEGDAVVAVSADKSTCQDCLDDMQDTTNRHYQYPFTNCTNCGPRYTLIKALPYDRKHTSMSGFEMCADCAKSYQDPLDRRYHAQPVSCPACGPHVSFCKADGQVISEREDALEQTLQSLLEGKIIAIKGLGGFHLVCDATNESAVAELRSRKQRPAKPLAVMAADMSMAQKLVQGSEFEWQLLSSKERPITLMQKQDQPTIELAASVAPGIDKLGIFLPYTPLHHLLLTKLQRPIVATSANRSGEPIITEKRDIILHLGRVVDGILDHNRAIINGCDDSVVQSVRDEIQIMRMARGYAPLSLHTKEALPNKIIAVGAQQKNSIAFGFNNNLFLSPHIGDLFSIEAETYFDATLATFKRLYDFTPDVIVSDKHPDYAPTQWANNYHLQHQSCQWQQVQHHYAHVLSVMAVNQSTENVLGFSFDGTGLGDDGTLWGGEALLANTQGFERLCHLMPFKLIGGEQAIKDPRRLLLATLFERYSLEQVLGLPIPSIQHMPKLLVSNLHKLWSTGSGCTSTSSMGRLFDAVACALGLIEKTQFEGQAGMLIEGAANQLSPDECDALHFTLARANKVWDTAGLMAQIVDSISNQPLTQLRVNQIADAFMRCLGDAVCEFAQLHHQYKVVLTGGVFQNRFLSEYCLAKLESLNITVLPRQQIPINDGGIALGQLWFGIHQSKF</sequence>
<dbReference type="NCBIfam" id="TIGR00143">
    <property type="entry name" value="hypF"/>
    <property type="match status" value="1"/>
</dbReference>
<feature type="domain" description="YrdC-like" evidence="11">
    <location>
        <begin position="209"/>
        <end position="396"/>
    </location>
</feature>
<dbReference type="Pfam" id="PF01300">
    <property type="entry name" value="Sua5_yciO_yrdC"/>
    <property type="match status" value="1"/>
</dbReference>
<dbReference type="RefSeq" id="WP_188921514.1">
    <property type="nucleotide sequence ID" value="NZ_BMPZ01000007.1"/>
</dbReference>
<evidence type="ECO:0000256" key="8">
    <source>
        <dbReference type="PIRNR" id="PIRNR006256"/>
    </source>
</evidence>
<evidence type="ECO:0000256" key="5">
    <source>
        <dbReference type="ARBA" id="ARBA00022771"/>
    </source>
</evidence>
<evidence type="ECO:0000259" key="10">
    <source>
        <dbReference type="PROSITE" id="PS51160"/>
    </source>
</evidence>
<feature type="active site" evidence="9">
    <location>
        <position position="26"/>
    </location>
</feature>
<dbReference type="PROSITE" id="PS00150">
    <property type="entry name" value="ACYLPHOSPHATASE_1"/>
    <property type="match status" value="1"/>
</dbReference>
<gene>
    <name evidence="12" type="primary">hypF</name>
    <name evidence="12" type="ORF">GCM10009332_25450</name>
</gene>
<dbReference type="Gene3D" id="3.30.110.120">
    <property type="match status" value="1"/>
</dbReference>
<evidence type="ECO:0000256" key="7">
    <source>
        <dbReference type="ARBA" id="ARBA00048220"/>
    </source>
</evidence>
<dbReference type="Pfam" id="PF07503">
    <property type="entry name" value="zf-HYPF"/>
    <property type="match status" value="2"/>
</dbReference>
<dbReference type="Pfam" id="PF22521">
    <property type="entry name" value="HypF_C_2"/>
    <property type="match status" value="1"/>
</dbReference>
<keyword evidence="6" id="KW-0862">Zinc</keyword>
<keyword evidence="13" id="KW-1185">Reference proteome</keyword>
<dbReference type="Gene3D" id="3.90.870.50">
    <property type="match status" value="1"/>
</dbReference>
<keyword evidence="5" id="KW-0863">Zinc-finger</keyword>
<evidence type="ECO:0000313" key="13">
    <source>
        <dbReference type="Proteomes" id="UP000613743"/>
    </source>
</evidence>
<evidence type="ECO:0000259" key="11">
    <source>
        <dbReference type="PROSITE" id="PS51163"/>
    </source>
</evidence>
<dbReference type="InterPro" id="IPR004421">
    <property type="entry name" value="Carbamoyltransferase_HypF"/>
</dbReference>
<comment type="pathway">
    <text evidence="1 8">Protein modification; [NiFe] hydrogenase maturation.</text>
</comment>
<organism evidence="12 13">
    <name type="scientific">Shewanella gelidii</name>
    <dbReference type="NCBI Taxonomy" id="1642821"/>
    <lineage>
        <taxon>Bacteria</taxon>
        <taxon>Pseudomonadati</taxon>
        <taxon>Pseudomonadota</taxon>
        <taxon>Gammaproteobacteria</taxon>
        <taxon>Alteromonadales</taxon>
        <taxon>Shewanellaceae</taxon>
        <taxon>Shewanella</taxon>
    </lineage>
</organism>
<comment type="caution">
    <text evidence="12">The sequence shown here is derived from an EMBL/GenBank/DDBJ whole genome shotgun (WGS) entry which is preliminary data.</text>
</comment>
<dbReference type="GO" id="GO:0003725">
    <property type="term" value="F:double-stranded RNA binding"/>
    <property type="evidence" value="ECO:0007669"/>
    <property type="project" value="InterPro"/>
</dbReference>
<dbReference type="PANTHER" id="PTHR42959">
    <property type="entry name" value="CARBAMOYLTRANSFERASE"/>
    <property type="match status" value="1"/>
</dbReference>
<dbReference type="Proteomes" id="UP000613743">
    <property type="component" value="Unassembled WGS sequence"/>
</dbReference>
<dbReference type="PIRSF" id="PIRSF006256">
    <property type="entry name" value="CMPcnvr_hdrg_mat"/>
    <property type="match status" value="1"/>
</dbReference>
<comment type="catalytic activity">
    <reaction evidence="9">
        <text>an acyl phosphate + H2O = a carboxylate + phosphate + H(+)</text>
        <dbReference type="Rhea" id="RHEA:14965"/>
        <dbReference type="ChEBI" id="CHEBI:15377"/>
        <dbReference type="ChEBI" id="CHEBI:15378"/>
        <dbReference type="ChEBI" id="CHEBI:29067"/>
        <dbReference type="ChEBI" id="CHEBI:43474"/>
        <dbReference type="ChEBI" id="CHEBI:59918"/>
        <dbReference type="EC" id="3.6.1.7"/>
    </reaction>
</comment>
<evidence type="ECO:0000256" key="2">
    <source>
        <dbReference type="ARBA" id="ARBA00008097"/>
    </source>
</evidence>
<dbReference type="SUPFAM" id="SSF54975">
    <property type="entry name" value="Acylphosphatase/BLUF domain-like"/>
    <property type="match status" value="1"/>
</dbReference>
<evidence type="ECO:0000256" key="6">
    <source>
        <dbReference type="ARBA" id="ARBA00022833"/>
    </source>
</evidence>
<comment type="similarity">
    <text evidence="2 8">Belongs to the carbamoyltransferase HypF family.</text>
</comment>
<evidence type="ECO:0000256" key="9">
    <source>
        <dbReference type="PROSITE-ProRule" id="PRU00520"/>
    </source>
</evidence>
<dbReference type="GO" id="GO:0008270">
    <property type="term" value="F:zinc ion binding"/>
    <property type="evidence" value="ECO:0007669"/>
    <property type="project" value="UniProtKB-KW"/>
</dbReference>
<evidence type="ECO:0000256" key="1">
    <source>
        <dbReference type="ARBA" id="ARBA00004711"/>
    </source>
</evidence>
<proteinExistence type="inferred from homology"/>
<dbReference type="SUPFAM" id="SSF55821">
    <property type="entry name" value="YrdC/RibB"/>
    <property type="match status" value="1"/>
</dbReference>
<evidence type="ECO:0000256" key="3">
    <source>
        <dbReference type="ARBA" id="ARBA00022598"/>
    </source>
</evidence>
<dbReference type="Pfam" id="PF00708">
    <property type="entry name" value="Acylphosphatase"/>
    <property type="match status" value="1"/>
</dbReference>